<protein>
    <recommendedName>
        <fullName evidence="4">Energy transducer TonB</fullName>
    </recommendedName>
</protein>
<evidence type="ECO:0000313" key="3">
    <source>
        <dbReference type="Proteomes" id="UP001501787"/>
    </source>
</evidence>
<feature type="compositionally biased region" description="Low complexity" evidence="1">
    <location>
        <begin position="83"/>
        <end position="98"/>
    </location>
</feature>
<feature type="compositionally biased region" description="Basic and acidic residues" evidence="1">
    <location>
        <begin position="152"/>
        <end position="190"/>
    </location>
</feature>
<gene>
    <name evidence="2" type="ORF">GCM10009129_16350</name>
</gene>
<feature type="compositionally biased region" description="Polar residues" evidence="1">
    <location>
        <begin position="226"/>
        <end position="242"/>
    </location>
</feature>
<evidence type="ECO:0008006" key="4">
    <source>
        <dbReference type="Google" id="ProtNLM"/>
    </source>
</evidence>
<accession>A0ABP3FMK5</accession>
<feature type="compositionally biased region" description="Polar residues" evidence="1">
    <location>
        <begin position="100"/>
        <end position="126"/>
    </location>
</feature>
<proteinExistence type="predicted"/>
<dbReference type="Gene3D" id="3.30.1150.10">
    <property type="match status" value="1"/>
</dbReference>
<organism evidence="2 3">
    <name type="scientific">Psychrobacter aestuarii</name>
    <dbReference type="NCBI Taxonomy" id="556327"/>
    <lineage>
        <taxon>Bacteria</taxon>
        <taxon>Pseudomonadati</taxon>
        <taxon>Pseudomonadota</taxon>
        <taxon>Gammaproteobacteria</taxon>
        <taxon>Moraxellales</taxon>
        <taxon>Moraxellaceae</taxon>
        <taxon>Psychrobacter</taxon>
    </lineage>
</organism>
<evidence type="ECO:0000313" key="2">
    <source>
        <dbReference type="EMBL" id="GAA0319425.1"/>
    </source>
</evidence>
<dbReference type="Proteomes" id="UP001501787">
    <property type="component" value="Unassembled WGS sequence"/>
</dbReference>
<dbReference type="SUPFAM" id="SSF74653">
    <property type="entry name" value="TolA/TonB C-terminal domain"/>
    <property type="match status" value="1"/>
</dbReference>
<feature type="region of interest" description="Disordered" evidence="1">
    <location>
        <begin position="83"/>
        <end position="126"/>
    </location>
</feature>
<dbReference type="EMBL" id="BAAAFR010000005">
    <property type="protein sequence ID" value="GAA0319425.1"/>
    <property type="molecule type" value="Genomic_DNA"/>
</dbReference>
<evidence type="ECO:0000256" key="1">
    <source>
        <dbReference type="SAM" id="MobiDB-lite"/>
    </source>
</evidence>
<keyword evidence="3" id="KW-1185">Reference proteome</keyword>
<feature type="region of interest" description="Disordered" evidence="1">
    <location>
        <begin position="152"/>
        <end position="256"/>
    </location>
</feature>
<feature type="compositionally biased region" description="Low complexity" evidence="1">
    <location>
        <begin position="207"/>
        <end position="218"/>
    </location>
</feature>
<name>A0ABP3FMK5_9GAMM</name>
<comment type="caution">
    <text evidence="2">The sequence shown here is derived from an EMBL/GenBank/DDBJ whole genome shotgun (WGS) entry which is preliminary data.</text>
</comment>
<feature type="compositionally biased region" description="Low complexity" evidence="1">
    <location>
        <begin position="243"/>
        <end position="256"/>
    </location>
</feature>
<sequence>MIRAMNTAPSVFVPVPPKGDGLSAPTLLSLLAHGIILGLLIYNYQADDLTPTGSLETTMVSPEQLAAIQGQVLANRAAAQAAASSQSDSATDSSAMTAPSDGSDNVNPSPQRQPIFTESNEPVYTSDNRPLLMSEEQQQQILEEMQQYERESEAWVREQESAANERLEDVNEQRRRDQEALQRRLDDYQARRATSGRVEQPEAPPRNNSNDSGSGNTGRVFDLSDGISTSTGSNSQATSPRTGNSNNAGGSSGASNSEIVSLIRSRFTPPPGAKGATSSTRLTITVDSGGNVTGVAASSNDAHAQAAVAAVRAVGRFPIDSDDPKYPTFTVTFRGSN</sequence>
<reference evidence="3" key="1">
    <citation type="journal article" date="2019" name="Int. J. Syst. Evol. Microbiol.">
        <title>The Global Catalogue of Microorganisms (GCM) 10K type strain sequencing project: providing services to taxonomists for standard genome sequencing and annotation.</title>
        <authorList>
            <consortium name="The Broad Institute Genomics Platform"/>
            <consortium name="The Broad Institute Genome Sequencing Center for Infectious Disease"/>
            <person name="Wu L."/>
            <person name="Ma J."/>
        </authorList>
    </citation>
    <scope>NUCLEOTIDE SEQUENCE [LARGE SCALE GENOMIC DNA]</scope>
    <source>
        <strain evidence="3">JCM 16343</strain>
    </source>
</reference>